<dbReference type="GO" id="GO:0003677">
    <property type="term" value="F:DNA binding"/>
    <property type="evidence" value="ECO:0007669"/>
    <property type="project" value="UniProtKB-KW"/>
</dbReference>
<dbReference type="Gene3D" id="2.170.150.80">
    <property type="entry name" value="NAC domain"/>
    <property type="match status" value="1"/>
</dbReference>
<name>A0A8X7WJN1_BRACI</name>
<evidence type="ECO:0000313" key="7">
    <source>
        <dbReference type="EMBL" id="KAG2330964.1"/>
    </source>
</evidence>
<keyword evidence="2" id="KW-0805">Transcription regulation</keyword>
<evidence type="ECO:0000256" key="3">
    <source>
        <dbReference type="ARBA" id="ARBA00023125"/>
    </source>
</evidence>
<dbReference type="InterPro" id="IPR003441">
    <property type="entry name" value="NAC-dom"/>
</dbReference>
<dbReference type="AlphaFoldDB" id="A0A8X7WJN1"/>
<dbReference type="PROSITE" id="PS51005">
    <property type="entry name" value="NAC"/>
    <property type="match status" value="1"/>
</dbReference>
<organism evidence="7 8">
    <name type="scientific">Brassica carinata</name>
    <name type="common">Ethiopian mustard</name>
    <name type="synonym">Abyssinian cabbage</name>
    <dbReference type="NCBI Taxonomy" id="52824"/>
    <lineage>
        <taxon>Eukaryota</taxon>
        <taxon>Viridiplantae</taxon>
        <taxon>Streptophyta</taxon>
        <taxon>Embryophyta</taxon>
        <taxon>Tracheophyta</taxon>
        <taxon>Spermatophyta</taxon>
        <taxon>Magnoliopsida</taxon>
        <taxon>eudicotyledons</taxon>
        <taxon>Gunneridae</taxon>
        <taxon>Pentapetalae</taxon>
        <taxon>rosids</taxon>
        <taxon>malvids</taxon>
        <taxon>Brassicales</taxon>
        <taxon>Brassicaceae</taxon>
        <taxon>Brassiceae</taxon>
        <taxon>Brassica</taxon>
    </lineage>
</organism>
<comment type="caution">
    <text evidence="7">The sequence shown here is derived from an EMBL/GenBank/DDBJ whole genome shotgun (WGS) entry which is preliminary data.</text>
</comment>
<dbReference type="GO" id="GO:0005634">
    <property type="term" value="C:nucleus"/>
    <property type="evidence" value="ECO:0007669"/>
    <property type="project" value="UniProtKB-SubCell"/>
</dbReference>
<accession>A0A8X7WJN1</accession>
<gene>
    <name evidence="7" type="ORF">Bca52824_002144</name>
</gene>
<comment type="subcellular location">
    <subcellularLocation>
        <location evidence="1">Nucleus</location>
    </subcellularLocation>
</comment>
<sequence>MSWSLPSESYIGYTKPLHLVVTHPQRFMDMAGVDAVKLWPLGHLDTISSQSHLFALNQTINAPIPSIDLSMIKSKDHVWYFLPPKEYTSTKKNVMKRTTPSGFWKSTGNDRNVRKDKRRNGVVIGTKKTLVYHEGKSSSAVRSPWTMHEYNITCLPLVDQRTYVICKIFYKGNAGDIPSSINSSEPSHSLVIDDSNIVGAANTPPLGDQAGEESLYGFSVNDVTMITEKQEHLCPWDALCSIPNTLSIDNNDNPNGQLQAPCLARDDDGFLGGLTHVNRKHVEFLFIYDQELTTEENSREL</sequence>
<evidence type="ECO:0000256" key="4">
    <source>
        <dbReference type="ARBA" id="ARBA00023163"/>
    </source>
</evidence>
<dbReference type="EMBL" id="JAAMPC010000001">
    <property type="protein sequence ID" value="KAG2330964.1"/>
    <property type="molecule type" value="Genomic_DNA"/>
</dbReference>
<keyword evidence="4" id="KW-0804">Transcription</keyword>
<dbReference type="InterPro" id="IPR036093">
    <property type="entry name" value="NAC_dom_sf"/>
</dbReference>
<dbReference type="PANTHER" id="PTHR31989">
    <property type="entry name" value="NAC DOMAIN-CONTAINING PROTEIN 82-RELATED"/>
    <property type="match status" value="1"/>
</dbReference>
<keyword evidence="5" id="KW-0539">Nucleus</keyword>
<protein>
    <recommendedName>
        <fullName evidence="6">NAC domain-containing protein</fullName>
    </recommendedName>
</protein>
<proteinExistence type="predicted"/>
<evidence type="ECO:0000256" key="1">
    <source>
        <dbReference type="ARBA" id="ARBA00004123"/>
    </source>
</evidence>
<dbReference type="Proteomes" id="UP000886595">
    <property type="component" value="Unassembled WGS sequence"/>
</dbReference>
<feature type="domain" description="NAC" evidence="6">
    <location>
        <begin position="22"/>
        <end position="171"/>
    </location>
</feature>
<reference evidence="7 8" key="1">
    <citation type="submission" date="2020-02" db="EMBL/GenBank/DDBJ databases">
        <authorList>
            <person name="Ma Q."/>
            <person name="Huang Y."/>
            <person name="Song X."/>
            <person name="Pei D."/>
        </authorList>
    </citation>
    <scope>NUCLEOTIDE SEQUENCE [LARGE SCALE GENOMIC DNA]</scope>
    <source>
        <strain evidence="7">Sxm20200214</strain>
        <tissue evidence="7">Leaf</tissue>
    </source>
</reference>
<evidence type="ECO:0000259" key="6">
    <source>
        <dbReference type="PROSITE" id="PS51005"/>
    </source>
</evidence>
<evidence type="ECO:0000313" key="8">
    <source>
        <dbReference type="Proteomes" id="UP000886595"/>
    </source>
</evidence>
<dbReference type="SUPFAM" id="SSF101941">
    <property type="entry name" value="NAC domain"/>
    <property type="match status" value="1"/>
</dbReference>
<dbReference type="Pfam" id="PF02365">
    <property type="entry name" value="NAM"/>
    <property type="match status" value="1"/>
</dbReference>
<evidence type="ECO:0000256" key="2">
    <source>
        <dbReference type="ARBA" id="ARBA00023015"/>
    </source>
</evidence>
<evidence type="ECO:0000256" key="5">
    <source>
        <dbReference type="ARBA" id="ARBA00023242"/>
    </source>
</evidence>
<keyword evidence="8" id="KW-1185">Reference proteome</keyword>
<dbReference type="GO" id="GO:0006355">
    <property type="term" value="P:regulation of DNA-templated transcription"/>
    <property type="evidence" value="ECO:0007669"/>
    <property type="project" value="InterPro"/>
</dbReference>
<keyword evidence="3" id="KW-0238">DNA-binding</keyword>